<accession>A0A7T8KDC4</accession>
<protein>
    <submittedName>
        <fullName evidence="1">Uncharacterized protein</fullName>
    </submittedName>
</protein>
<dbReference type="AlphaFoldDB" id="A0A7T8KDC4"/>
<dbReference type="Proteomes" id="UP000595437">
    <property type="component" value="Chromosome 4"/>
</dbReference>
<name>A0A7T8KDC4_CALRO</name>
<keyword evidence="2" id="KW-1185">Reference proteome</keyword>
<gene>
    <name evidence="1" type="ORF">FKW44_006438</name>
</gene>
<evidence type="ECO:0000313" key="2">
    <source>
        <dbReference type="Proteomes" id="UP000595437"/>
    </source>
</evidence>
<evidence type="ECO:0000313" key="1">
    <source>
        <dbReference type="EMBL" id="QQP53820.1"/>
    </source>
</evidence>
<dbReference type="EMBL" id="CP045893">
    <property type="protein sequence ID" value="QQP53820.1"/>
    <property type="molecule type" value="Genomic_DNA"/>
</dbReference>
<reference evidence="2" key="1">
    <citation type="submission" date="2021-01" db="EMBL/GenBank/DDBJ databases">
        <title>Caligus Genome Assembly.</title>
        <authorList>
            <person name="Gallardo-Escarate C."/>
        </authorList>
    </citation>
    <scope>NUCLEOTIDE SEQUENCE [LARGE SCALE GENOMIC DNA]</scope>
</reference>
<proteinExistence type="predicted"/>
<organism evidence="1 2">
    <name type="scientific">Caligus rogercresseyi</name>
    <name type="common">Sea louse</name>
    <dbReference type="NCBI Taxonomy" id="217165"/>
    <lineage>
        <taxon>Eukaryota</taxon>
        <taxon>Metazoa</taxon>
        <taxon>Ecdysozoa</taxon>
        <taxon>Arthropoda</taxon>
        <taxon>Crustacea</taxon>
        <taxon>Multicrustacea</taxon>
        <taxon>Hexanauplia</taxon>
        <taxon>Copepoda</taxon>
        <taxon>Siphonostomatoida</taxon>
        <taxon>Caligidae</taxon>
        <taxon>Caligus</taxon>
    </lineage>
</organism>
<sequence>MFGVHPERTWMDVLFELELQLHIPADGEAFGIVSSLVGAAGFCDTDFCAQGLCLAPYGSPRVLCALFF</sequence>